<proteinExistence type="predicted"/>
<gene>
    <name evidence="1" type="ORF">OBBRIDRAFT_260588</name>
</gene>
<sequence length="215" mass="24217">MASLRNIENFIRICYRAHRALYTSADASERCVRDVLIIFWMSCGSMRTHFSSAMRTLSQRHGAAAARRALHVYQLAQHFVLLFYCSCSPLAPQWPGWMSLLRAGSGRGTACLLPMRGELSRHLGPNIRPRLAQCMSGGHRTLTRLTKFSSATALVILSVSRRAYLPAARGMYSLVTRIFCAKARRWLSRTTMTLHPHVRLVLMRRPPSGATSAQR</sequence>
<accession>A0A8E2DHR5</accession>
<dbReference type="AlphaFoldDB" id="A0A8E2DHR5"/>
<evidence type="ECO:0000313" key="2">
    <source>
        <dbReference type="Proteomes" id="UP000250043"/>
    </source>
</evidence>
<dbReference type="Proteomes" id="UP000250043">
    <property type="component" value="Unassembled WGS sequence"/>
</dbReference>
<organism evidence="1 2">
    <name type="scientific">Obba rivulosa</name>
    <dbReference type="NCBI Taxonomy" id="1052685"/>
    <lineage>
        <taxon>Eukaryota</taxon>
        <taxon>Fungi</taxon>
        <taxon>Dikarya</taxon>
        <taxon>Basidiomycota</taxon>
        <taxon>Agaricomycotina</taxon>
        <taxon>Agaricomycetes</taxon>
        <taxon>Polyporales</taxon>
        <taxon>Gelatoporiaceae</taxon>
        <taxon>Obba</taxon>
    </lineage>
</organism>
<name>A0A8E2DHR5_9APHY</name>
<reference evidence="1 2" key="1">
    <citation type="submission" date="2016-07" db="EMBL/GenBank/DDBJ databases">
        <title>Draft genome of the white-rot fungus Obba rivulosa 3A-2.</title>
        <authorList>
            <consortium name="DOE Joint Genome Institute"/>
            <person name="Miettinen O."/>
            <person name="Riley R."/>
            <person name="Acob R."/>
            <person name="Barry K."/>
            <person name="Cullen D."/>
            <person name="De Vries R."/>
            <person name="Hainaut M."/>
            <person name="Hatakka A."/>
            <person name="Henrissat B."/>
            <person name="Hilden K."/>
            <person name="Kuo R."/>
            <person name="Labutti K."/>
            <person name="Lipzen A."/>
            <person name="Makela M.R."/>
            <person name="Sandor L."/>
            <person name="Spatafora J.W."/>
            <person name="Grigoriev I.V."/>
            <person name="Hibbett D.S."/>
        </authorList>
    </citation>
    <scope>NUCLEOTIDE SEQUENCE [LARGE SCALE GENOMIC DNA]</scope>
    <source>
        <strain evidence="1 2">3A-2</strain>
    </source>
</reference>
<dbReference type="EMBL" id="KV722544">
    <property type="protein sequence ID" value="OCH86109.1"/>
    <property type="molecule type" value="Genomic_DNA"/>
</dbReference>
<protein>
    <submittedName>
        <fullName evidence="1">Uncharacterized protein</fullName>
    </submittedName>
</protein>
<evidence type="ECO:0000313" key="1">
    <source>
        <dbReference type="EMBL" id="OCH86109.1"/>
    </source>
</evidence>
<keyword evidence="2" id="KW-1185">Reference proteome</keyword>